<proteinExistence type="predicted"/>
<dbReference type="SUPFAM" id="SSF51905">
    <property type="entry name" value="FAD/NAD(P)-binding domain"/>
    <property type="match status" value="1"/>
</dbReference>
<dbReference type="InterPro" id="IPR036188">
    <property type="entry name" value="FAD/NAD-bd_sf"/>
</dbReference>
<evidence type="ECO:0000313" key="1">
    <source>
        <dbReference type="EMBL" id="MDX2291620.1"/>
    </source>
</evidence>
<accession>A0ABU4K1J1</accession>
<evidence type="ECO:0008006" key="3">
    <source>
        <dbReference type="Google" id="ProtNLM"/>
    </source>
</evidence>
<keyword evidence="2" id="KW-1185">Reference proteome</keyword>
<evidence type="ECO:0000313" key="2">
    <source>
        <dbReference type="Proteomes" id="UP001278571"/>
    </source>
</evidence>
<reference evidence="1 2" key="1">
    <citation type="submission" date="2023-10" db="EMBL/GenBank/DDBJ databases">
        <authorList>
            <person name="Wang X.X."/>
        </authorList>
    </citation>
    <scope>NUCLEOTIDE SEQUENCE [LARGE SCALE GENOMIC DNA]</scope>
    <source>
        <strain evidence="1 2">NBRC 12816</strain>
    </source>
</reference>
<sequence>MTAPETTAAPAVVAGGSIAGLATALALAERGVPVRVLERSDPPPEGPPAKAADLWERPTTPQSLHSHILTSLGVRVLRESAPRLLESALAEGARLLDLTEAAPAGPREPGDDDLVALAVRRTFLELLLYRAVRDLPGVTLDHGTTVRGLLLDPSRSRVTGVVTDLGERLPARFVVDATGRRASSLAWLTDAGIPVGEDLTAPTELRGFTRFYRLDAPGDALPGPLNRGNAAGGIWDHYAAVVHLADNRTFAIAVGAPTADPATNLLRTTAGFTAAARLSPHVARWTDERLVTPLSGVRAITMPPNVLRSTARPGRWQVAGLFPVGDAACVTDPLYGRGMSLALQHAFALAELLRAHPEPGAEQSERAVRLAEAIHRPWFEQAAHDSRARARLWRSRVEGAPPPPVPPVVPGRPALARIAGAAAGDPAVWRGLTRVLMGLNTPAEVFDSAAFRERVGLAGADGAAVPAGLRPPTRADLLAALSPGERH</sequence>
<gene>
    <name evidence="1" type="ORF">R2363_05460</name>
</gene>
<dbReference type="PANTHER" id="PTHR43422:SF3">
    <property type="entry name" value="THIAMINE THIAZOLE SYNTHASE"/>
    <property type="match status" value="1"/>
</dbReference>
<dbReference type="RefSeq" id="WP_319008164.1">
    <property type="nucleotide sequence ID" value="NZ_JAWJZF010000237.1"/>
</dbReference>
<dbReference type="PANTHER" id="PTHR43422">
    <property type="entry name" value="THIAMINE THIAZOLE SYNTHASE"/>
    <property type="match status" value="1"/>
</dbReference>
<dbReference type="PRINTS" id="PR00420">
    <property type="entry name" value="RNGMNOXGNASE"/>
</dbReference>
<dbReference type="Proteomes" id="UP001278571">
    <property type="component" value="Unassembled WGS sequence"/>
</dbReference>
<name>A0ABU4K1J1_9ACTN</name>
<comment type="caution">
    <text evidence="1">The sequence shown here is derived from an EMBL/GenBank/DDBJ whole genome shotgun (WGS) entry which is preliminary data.</text>
</comment>
<organism evidence="1 2">
    <name type="scientific">Streptomyces roseolus</name>
    <dbReference type="NCBI Taxonomy" id="67358"/>
    <lineage>
        <taxon>Bacteria</taxon>
        <taxon>Bacillati</taxon>
        <taxon>Actinomycetota</taxon>
        <taxon>Actinomycetes</taxon>
        <taxon>Kitasatosporales</taxon>
        <taxon>Streptomycetaceae</taxon>
        <taxon>Streptomyces</taxon>
    </lineage>
</organism>
<protein>
    <recommendedName>
        <fullName evidence="3">FAD-dependent oxidoreductase</fullName>
    </recommendedName>
</protein>
<dbReference type="Gene3D" id="3.50.50.60">
    <property type="entry name" value="FAD/NAD(P)-binding domain"/>
    <property type="match status" value="1"/>
</dbReference>
<dbReference type="EMBL" id="JAWJZF010000237">
    <property type="protein sequence ID" value="MDX2291620.1"/>
    <property type="molecule type" value="Genomic_DNA"/>
</dbReference>